<dbReference type="PANTHER" id="PTHR24376">
    <property type="entry name" value="ZINC FINGER PROTEIN"/>
    <property type="match status" value="1"/>
</dbReference>
<feature type="domain" description="C2H2-type" evidence="10">
    <location>
        <begin position="554"/>
        <end position="581"/>
    </location>
</feature>
<reference evidence="11" key="1">
    <citation type="submission" date="2025-08" db="UniProtKB">
        <authorList>
            <consortium name="Ensembl"/>
        </authorList>
    </citation>
    <scope>IDENTIFICATION</scope>
</reference>
<feature type="domain" description="C2H2-type" evidence="10">
    <location>
        <begin position="754"/>
        <end position="781"/>
    </location>
</feature>
<feature type="domain" description="C2H2-type" evidence="10">
    <location>
        <begin position="58"/>
        <end position="85"/>
    </location>
</feature>
<keyword evidence="3" id="KW-0677">Repeat</keyword>
<evidence type="ECO:0000256" key="2">
    <source>
        <dbReference type="ARBA" id="ARBA00022723"/>
    </source>
</evidence>
<dbReference type="InterPro" id="IPR036236">
    <property type="entry name" value="Znf_C2H2_sf"/>
</dbReference>
<evidence type="ECO:0000313" key="12">
    <source>
        <dbReference type="Proteomes" id="UP000694559"/>
    </source>
</evidence>
<dbReference type="GeneTree" id="ENSGT01150000286939"/>
<evidence type="ECO:0000256" key="5">
    <source>
        <dbReference type="ARBA" id="ARBA00022833"/>
    </source>
</evidence>
<dbReference type="GO" id="GO:0005634">
    <property type="term" value="C:nucleus"/>
    <property type="evidence" value="ECO:0007669"/>
    <property type="project" value="UniProtKB-SubCell"/>
</dbReference>
<keyword evidence="5" id="KW-0862">Zinc</keyword>
<dbReference type="FunFam" id="3.30.160.60:FF:000765">
    <property type="entry name" value="Zinc finger 45-like"/>
    <property type="match status" value="1"/>
</dbReference>
<feature type="domain" description="C2H2-type" evidence="10">
    <location>
        <begin position="782"/>
        <end position="809"/>
    </location>
</feature>
<proteinExistence type="predicted"/>
<keyword evidence="4 8" id="KW-0863">Zinc-finger</keyword>
<dbReference type="Gene3D" id="3.30.160.60">
    <property type="entry name" value="Classic Zinc Finger"/>
    <property type="match status" value="12"/>
</dbReference>
<dbReference type="SUPFAM" id="SSF57667">
    <property type="entry name" value="beta-beta-alpha zinc fingers"/>
    <property type="match status" value="9"/>
</dbReference>
<dbReference type="Proteomes" id="UP000694559">
    <property type="component" value="Unplaced"/>
</dbReference>
<keyword evidence="12" id="KW-1185">Reference proteome</keyword>
<evidence type="ECO:0000259" key="10">
    <source>
        <dbReference type="PROSITE" id="PS50157"/>
    </source>
</evidence>
<feature type="domain" description="C2H2-type" evidence="10">
    <location>
        <begin position="442"/>
        <end position="469"/>
    </location>
</feature>
<dbReference type="InterPro" id="IPR013087">
    <property type="entry name" value="Znf_C2H2_type"/>
</dbReference>
<dbReference type="FunFam" id="3.30.160.60:FF:000446">
    <property type="entry name" value="Zinc finger protein"/>
    <property type="match status" value="1"/>
</dbReference>
<organism evidence="11 12">
    <name type="scientific">Naja naja</name>
    <name type="common">Indian cobra</name>
    <dbReference type="NCBI Taxonomy" id="35670"/>
    <lineage>
        <taxon>Eukaryota</taxon>
        <taxon>Metazoa</taxon>
        <taxon>Chordata</taxon>
        <taxon>Craniata</taxon>
        <taxon>Vertebrata</taxon>
        <taxon>Euteleostomi</taxon>
        <taxon>Lepidosauria</taxon>
        <taxon>Squamata</taxon>
        <taxon>Bifurcata</taxon>
        <taxon>Unidentata</taxon>
        <taxon>Episquamata</taxon>
        <taxon>Toxicofera</taxon>
        <taxon>Serpentes</taxon>
        <taxon>Colubroidea</taxon>
        <taxon>Elapidae</taxon>
        <taxon>Elapinae</taxon>
        <taxon>Naja</taxon>
    </lineage>
</organism>
<protein>
    <recommendedName>
        <fullName evidence="10">C2H2-type domain-containing protein</fullName>
    </recommendedName>
</protein>
<dbReference type="PANTHER" id="PTHR24376:SF241">
    <property type="entry name" value="ZINC FINGER PROTEIN 33A"/>
    <property type="match status" value="1"/>
</dbReference>
<dbReference type="Pfam" id="PF00096">
    <property type="entry name" value="zf-C2H2"/>
    <property type="match status" value="6"/>
</dbReference>
<name>A0A8C6VI24_NAJNA</name>
<feature type="region of interest" description="Disordered" evidence="9">
    <location>
        <begin position="646"/>
        <end position="681"/>
    </location>
</feature>
<dbReference type="FunFam" id="3.30.160.60:FF:000614">
    <property type="entry name" value="Zinc finger protein 142"/>
    <property type="match status" value="1"/>
</dbReference>
<feature type="domain" description="C2H2-type" evidence="10">
    <location>
        <begin position="198"/>
        <end position="225"/>
    </location>
</feature>
<accession>A0A8C6VI24</accession>
<dbReference type="AlphaFoldDB" id="A0A8C6VI24"/>
<comment type="subcellular location">
    <subcellularLocation>
        <location evidence="1">Nucleus</location>
    </subcellularLocation>
</comment>
<dbReference type="FunFam" id="3.30.160.60:FF:002343">
    <property type="entry name" value="Zinc finger protein 33A"/>
    <property type="match status" value="1"/>
</dbReference>
<evidence type="ECO:0000256" key="4">
    <source>
        <dbReference type="ARBA" id="ARBA00022771"/>
    </source>
</evidence>
<dbReference type="GO" id="GO:0008270">
    <property type="term" value="F:zinc ion binding"/>
    <property type="evidence" value="ECO:0007669"/>
    <property type="project" value="UniProtKB-KW"/>
</dbReference>
<feature type="domain" description="C2H2-type" evidence="10">
    <location>
        <begin position="526"/>
        <end position="553"/>
    </location>
</feature>
<feature type="region of interest" description="Disordered" evidence="9">
    <location>
        <begin position="224"/>
        <end position="355"/>
    </location>
</feature>
<evidence type="ECO:0000256" key="8">
    <source>
        <dbReference type="PROSITE-ProRule" id="PRU00042"/>
    </source>
</evidence>
<dbReference type="GO" id="GO:0001228">
    <property type="term" value="F:DNA-binding transcription activator activity, RNA polymerase II-specific"/>
    <property type="evidence" value="ECO:0007669"/>
    <property type="project" value="TreeGrafter"/>
</dbReference>
<feature type="compositionally biased region" description="Polar residues" evidence="9">
    <location>
        <begin position="296"/>
        <end position="305"/>
    </location>
</feature>
<dbReference type="SMART" id="SM00355">
    <property type="entry name" value="ZnF_C2H2"/>
    <property type="match status" value="13"/>
</dbReference>
<evidence type="ECO:0000256" key="3">
    <source>
        <dbReference type="ARBA" id="ARBA00022737"/>
    </source>
</evidence>
<evidence type="ECO:0000256" key="7">
    <source>
        <dbReference type="ARBA" id="ARBA00023242"/>
    </source>
</evidence>
<evidence type="ECO:0000256" key="6">
    <source>
        <dbReference type="ARBA" id="ARBA00023125"/>
    </source>
</evidence>
<dbReference type="Ensembl" id="ENSNNAT00000003528.1">
    <property type="protein sequence ID" value="ENSNNAP00000003366.1"/>
    <property type="gene ID" value="ENSNNAG00000002305.1"/>
</dbReference>
<feature type="domain" description="C2H2-type" evidence="10">
    <location>
        <begin position="627"/>
        <end position="654"/>
    </location>
</feature>
<feature type="domain" description="C2H2-type" evidence="10">
    <location>
        <begin position="162"/>
        <end position="189"/>
    </location>
</feature>
<evidence type="ECO:0000313" key="11">
    <source>
        <dbReference type="Ensembl" id="ENSNNAP00000003366.1"/>
    </source>
</evidence>
<feature type="domain" description="C2H2-type" evidence="10">
    <location>
        <begin position="134"/>
        <end position="161"/>
    </location>
</feature>
<evidence type="ECO:0000256" key="1">
    <source>
        <dbReference type="ARBA" id="ARBA00004123"/>
    </source>
</evidence>
<sequence length="883" mass="100441">MKHQAKNHSKSLCFPSLGSEDSCTEKPSSFKNKRLHLNSEILPCAAAYEGNCGVERPLTCGHCGKSYKQEKAFLNHQSVCVRPRPNGEGKALKEDGPLTKNQITHAFKTKSTLGRHHQIHIKGKPYKCTICGKHKCSFCTKAFRTPSALRRHQQLHKEGKPYICNICGKAFAYRYNLTHHREIHVEGHKRIHTETRSYQCPTCRKAFGTKYSLWRHQEMHVKEDPDSLLGGNETGDDLVKDQASGSDDSVDKQAAHSVHAQCQEVHQERKPPEGSENTSSSLLPDHQSSRVEESAIKQSDSQTFRSVGLGVKGQDRPIKVEPQQWTNGSVYPGQGIQTEEGPPGSPENGDTSLGHSANRAIKDPADWCFLGKLPGVESMPETEKKKDSTALVSGSTRSLKIGLTRQQQDQVNLHKCKFCGKCLRFKSLLVDHERMHREARPYKCSQCSKSFLHKAILMSHMMTHMKQASRKHPKNGKSLTVKSALVDSEISHERGSPTKCPVSRKIITRSSYRLWCPRKWAQKTPHQCQYCGKCLSTRIILADHEKLHTGERPYKCHKCTESFIRKPHLFRHLEIHLRELSNEDVKSLRIKRHHYGQKASEGLLPASDVSRRSGLAKHPKIPTQENYVCQHCGKRMRTKSAFVNHGKIHRRKQQPYSHLEREGNTSQEGPLIPHQETHTGGKLSLCSDSKDKMAGRHSVELQTAILRKLQCSPSKGTTICDQQMKHVCSRCKKSFRSRTNLLIHEKNHTENRPFPCTQCKKSFFSVTALKVHMRIHSGEKPFKCSECDFRCNALCNLNRHKATHSQKRLHRCMNCGKSFWLNPKHMTHLKFSGKEKAYACPGCEQASVHTDLLKMLHFEREAEDMHNLNKDIGMRSPWVLFWP</sequence>
<reference evidence="11" key="2">
    <citation type="submission" date="2025-09" db="UniProtKB">
        <authorList>
            <consortium name="Ensembl"/>
        </authorList>
    </citation>
    <scope>IDENTIFICATION</scope>
</reference>
<feature type="domain" description="C2H2-type" evidence="10">
    <location>
        <begin position="414"/>
        <end position="441"/>
    </location>
</feature>
<keyword evidence="2" id="KW-0479">Metal-binding</keyword>
<dbReference type="GO" id="GO:0000978">
    <property type="term" value="F:RNA polymerase II cis-regulatory region sequence-specific DNA binding"/>
    <property type="evidence" value="ECO:0007669"/>
    <property type="project" value="TreeGrafter"/>
</dbReference>
<dbReference type="FunFam" id="3.30.160.60:FF:000052">
    <property type="entry name" value="zinc finger protein 546 isoform X1"/>
    <property type="match status" value="1"/>
</dbReference>
<keyword evidence="6" id="KW-0238">DNA-binding</keyword>
<dbReference type="PROSITE" id="PS50157">
    <property type="entry name" value="ZINC_FINGER_C2H2_2"/>
    <property type="match status" value="12"/>
</dbReference>
<evidence type="ECO:0000256" key="9">
    <source>
        <dbReference type="SAM" id="MobiDB-lite"/>
    </source>
</evidence>
<dbReference type="OrthoDB" id="427030at2759"/>
<feature type="domain" description="C2H2-type" evidence="10">
    <location>
        <begin position="726"/>
        <end position="753"/>
    </location>
</feature>
<dbReference type="PROSITE" id="PS00028">
    <property type="entry name" value="ZINC_FINGER_C2H2_1"/>
    <property type="match status" value="11"/>
</dbReference>
<keyword evidence="7" id="KW-0539">Nucleus</keyword>